<dbReference type="EMBL" id="JAUSQM010000001">
    <property type="protein sequence ID" value="MDP9821851.1"/>
    <property type="molecule type" value="Genomic_DNA"/>
</dbReference>
<feature type="transmembrane region" description="Helical" evidence="6">
    <location>
        <begin position="136"/>
        <end position="155"/>
    </location>
</feature>
<evidence type="ECO:0000259" key="7">
    <source>
        <dbReference type="PROSITE" id="PS50850"/>
    </source>
</evidence>
<feature type="transmembrane region" description="Helical" evidence="6">
    <location>
        <begin position="74"/>
        <end position="98"/>
    </location>
</feature>
<evidence type="ECO:0000313" key="9">
    <source>
        <dbReference type="Proteomes" id="UP001240447"/>
    </source>
</evidence>
<evidence type="ECO:0000256" key="3">
    <source>
        <dbReference type="ARBA" id="ARBA00022692"/>
    </source>
</evidence>
<dbReference type="Gene3D" id="1.20.1720.10">
    <property type="entry name" value="Multidrug resistance protein D"/>
    <property type="match status" value="1"/>
</dbReference>
<keyword evidence="4 6" id="KW-1133">Transmembrane helix</keyword>
<dbReference type="PANTHER" id="PTHR42718">
    <property type="entry name" value="MAJOR FACILITATOR SUPERFAMILY MULTIDRUG TRANSPORTER MFSC"/>
    <property type="match status" value="1"/>
</dbReference>
<feature type="domain" description="Major facilitator superfamily (MFS) profile" evidence="7">
    <location>
        <begin position="8"/>
        <end position="458"/>
    </location>
</feature>
<dbReference type="PROSITE" id="PS50850">
    <property type="entry name" value="MFS"/>
    <property type="match status" value="1"/>
</dbReference>
<evidence type="ECO:0000256" key="1">
    <source>
        <dbReference type="ARBA" id="ARBA00004651"/>
    </source>
</evidence>
<feature type="transmembrane region" description="Helical" evidence="6">
    <location>
        <begin position="337"/>
        <end position="356"/>
    </location>
</feature>
<evidence type="ECO:0000256" key="5">
    <source>
        <dbReference type="ARBA" id="ARBA00023136"/>
    </source>
</evidence>
<dbReference type="Pfam" id="PF07690">
    <property type="entry name" value="MFS_1"/>
    <property type="match status" value="1"/>
</dbReference>
<feature type="transmembrane region" description="Helical" evidence="6">
    <location>
        <begin position="296"/>
        <end position="316"/>
    </location>
</feature>
<keyword evidence="2" id="KW-0813">Transport</keyword>
<keyword evidence="3 6" id="KW-0812">Transmembrane</keyword>
<protein>
    <submittedName>
        <fullName evidence="8">MFS family permease</fullName>
    </submittedName>
</protein>
<feature type="transmembrane region" description="Helical" evidence="6">
    <location>
        <begin position="362"/>
        <end position="384"/>
    </location>
</feature>
<feature type="transmembrane region" description="Helical" evidence="6">
    <location>
        <begin position="432"/>
        <end position="453"/>
    </location>
</feature>
<organism evidence="8 9">
    <name type="scientific">Nocardioides massiliensis</name>
    <dbReference type="NCBI Taxonomy" id="1325935"/>
    <lineage>
        <taxon>Bacteria</taxon>
        <taxon>Bacillati</taxon>
        <taxon>Actinomycetota</taxon>
        <taxon>Actinomycetes</taxon>
        <taxon>Propionibacteriales</taxon>
        <taxon>Nocardioidaceae</taxon>
        <taxon>Nocardioides</taxon>
    </lineage>
</organism>
<reference evidence="8 9" key="1">
    <citation type="submission" date="2023-07" db="EMBL/GenBank/DDBJ databases">
        <title>Sequencing the genomes of 1000 actinobacteria strains.</title>
        <authorList>
            <person name="Klenk H.-P."/>
        </authorList>
    </citation>
    <scope>NUCLEOTIDE SEQUENCE [LARGE SCALE GENOMIC DNA]</scope>
    <source>
        <strain evidence="8 9">GD13</strain>
    </source>
</reference>
<feature type="transmembrane region" description="Helical" evidence="6">
    <location>
        <begin position="230"/>
        <end position="248"/>
    </location>
</feature>
<comment type="subcellular location">
    <subcellularLocation>
        <location evidence="1">Cell membrane</location>
        <topology evidence="1">Multi-pass membrane protein</topology>
    </subcellularLocation>
</comment>
<dbReference type="Gene3D" id="1.20.1250.20">
    <property type="entry name" value="MFS general substrate transporter like domains"/>
    <property type="match status" value="1"/>
</dbReference>
<sequence length="465" mass="47438">MPPPRRLLLPTLLLLTTVGGIVSSLGASLVPKIAQDLDVSLTSAQWTLTATMITAAVSTPVIGRFAVAHRRRRVILVGLGVVAFGTVLSAVAVEVSALGLPTLIAGRAAQGVGMALAPLAMAVARDVLPAARVGSVMAVLSVGMVAGAGLGYPLTALVAQTGGLAAAFWFGTALTGLTFVLSWWQLPSAPYAVTPRVRTGEALVLGTSTLCLLLGVSQTTAWGWGDARTITLLVVGALGVALWVRVSLAGDNPLVDLRLAFGTPAIGPNLAGLLAGVGMYMGLTLLMVLVQTRSDAGWGLGESVLVAGLLLVPYSVMSVLGSRVSLLVGRFVDPATVLPFGCAIYLLSSVFIAIWHDQVWHAVVAMVLAGIGSGGTFATLPVLLVRVVPVAETSSALAFNQVLRYFGFSVGSAVGVTVLTLASGPVPDEHGFVVASLVNAAVWVLAIVAIVGFSRNSGSRGAQSA</sequence>
<dbReference type="InterPro" id="IPR020846">
    <property type="entry name" value="MFS_dom"/>
</dbReference>
<accession>A0ABT9NNF8</accession>
<feature type="transmembrane region" description="Helical" evidence="6">
    <location>
        <begin position="202"/>
        <end position="224"/>
    </location>
</feature>
<proteinExistence type="predicted"/>
<evidence type="ECO:0000256" key="4">
    <source>
        <dbReference type="ARBA" id="ARBA00022989"/>
    </source>
</evidence>
<feature type="transmembrane region" description="Helical" evidence="6">
    <location>
        <begin position="161"/>
        <end position="181"/>
    </location>
</feature>
<feature type="transmembrane region" description="Helical" evidence="6">
    <location>
        <begin position="405"/>
        <end position="426"/>
    </location>
</feature>
<gene>
    <name evidence="8" type="ORF">J2S59_001660</name>
</gene>
<dbReference type="PANTHER" id="PTHR42718:SF9">
    <property type="entry name" value="MAJOR FACILITATOR SUPERFAMILY MULTIDRUG TRANSPORTER MFSC"/>
    <property type="match status" value="1"/>
</dbReference>
<evidence type="ECO:0000313" key="8">
    <source>
        <dbReference type="EMBL" id="MDP9821851.1"/>
    </source>
</evidence>
<dbReference type="InterPro" id="IPR036259">
    <property type="entry name" value="MFS_trans_sf"/>
</dbReference>
<evidence type="ECO:0000256" key="2">
    <source>
        <dbReference type="ARBA" id="ARBA00022448"/>
    </source>
</evidence>
<dbReference type="Proteomes" id="UP001240447">
    <property type="component" value="Unassembled WGS sequence"/>
</dbReference>
<comment type="caution">
    <text evidence="8">The sequence shown here is derived from an EMBL/GenBank/DDBJ whole genome shotgun (WGS) entry which is preliminary data.</text>
</comment>
<feature type="transmembrane region" description="Helical" evidence="6">
    <location>
        <begin position="46"/>
        <end position="67"/>
    </location>
</feature>
<dbReference type="InterPro" id="IPR011701">
    <property type="entry name" value="MFS"/>
</dbReference>
<dbReference type="SUPFAM" id="SSF103473">
    <property type="entry name" value="MFS general substrate transporter"/>
    <property type="match status" value="1"/>
</dbReference>
<keyword evidence="9" id="KW-1185">Reference proteome</keyword>
<dbReference type="RefSeq" id="WP_068124574.1">
    <property type="nucleotide sequence ID" value="NZ_CCXJ01000764.2"/>
</dbReference>
<evidence type="ECO:0000256" key="6">
    <source>
        <dbReference type="SAM" id="Phobius"/>
    </source>
</evidence>
<feature type="transmembrane region" description="Helical" evidence="6">
    <location>
        <begin position="269"/>
        <end position="290"/>
    </location>
</feature>
<name>A0ABT9NNF8_9ACTN</name>
<keyword evidence="5 6" id="KW-0472">Membrane</keyword>